<dbReference type="Proteomes" id="UP000199048">
    <property type="component" value="Unassembled WGS sequence"/>
</dbReference>
<reference evidence="2" key="1">
    <citation type="submission" date="2016-10" db="EMBL/GenBank/DDBJ databases">
        <authorList>
            <person name="Varghese N."/>
            <person name="Submissions S."/>
        </authorList>
    </citation>
    <scope>NUCLEOTIDE SEQUENCE [LARGE SCALE GENOMIC DNA]</scope>
    <source>
        <strain evidence="2">BL36</strain>
    </source>
</reference>
<keyword evidence="2" id="KW-1185">Reference proteome</keyword>
<protein>
    <submittedName>
        <fullName evidence="1">Uncharacterized protein</fullName>
    </submittedName>
</protein>
<evidence type="ECO:0000313" key="1">
    <source>
        <dbReference type="EMBL" id="SFM30826.1"/>
    </source>
</evidence>
<proteinExistence type="predicted"/>
<dbReference type="EMBL" id="FOTK01000026">
    <property type="protein sequence ID" value="SFM30826.1"/>
    <property type="molecule type" value="Genomic_DNA"/>
</dbReference>
<accession>A0A1I4PTD4</accession>
<evidence type="ECO:0000313" key="2">
    <source>
        <dbReference type="Proteomes" id="UP000199048"/>
    </source>
</evidence>
<dbReference type="AlphaFoldDB" id="A0A1I4PTD4"/>
<sequence>MTKLGLHQTALANACGFDPSIIRKMLWKHKDNNRIDIGTLNTFIRKVKEISIESTILEEGFKPLILIREDLRYIEATHNNQATSTQSSVARVSTSNSSELAFLITPKEGPGLNDRPNPMNIRKIYDGDAYQFCGHFKIKVLTDCEVTKVWMRVSKEGLDAPSTSSGRSSGQLWLEELGRGGTIRLGLRHLNFDKKSNLIATEKLAKGDIKDFYISDKCVGYTDSKDPEANHISYWMTNVEQTIEISYKTDGARYTECHVFYFQDGYFPYGSIRLLRSYREID</sequence>
<dbReference type="RefSeq" id="WP_139234151.1">
    <property type="nucleotide sequence ID" value="NZ_FOTK01000026.1"/>
</dbReference>
<organism evidence="1 2">
    <name type="scientific">Methylobacterium pseudosasicola</name>
    <dbReference type="NCBI Taxonomy" id="582667"/>
    <lineage>
        <taxon>Bacteria</taxon>
        <taxon>Pseudomonadati</taxon>
        <taxon>Pseudomonadota</taxon>
        <taxon>Alphaproteobacteria</taxon>
        <taxon>Hyphomicrobiales</taxon>
        <taxon>Methylobacteriaceae</taxon>
        <taxon>Methylobacterium</taxon>
    </lineage>
</organism>
<name>A0A1I4PTD4_9HYPH</name>
<gene>
    <name evidence="1" type="ORF">SAMN05192568_102640</name>
</gene>